<dbReference type="Pfam" id="PF06054">
    <property type="entry name" value="CoiA_nuc"/>
    <property type="match status" value="1"/>
</dbReference>
<feature type="transmembrane region" description="Helical" evidence="1">
    <location>
        <begin position="15"/>
        <end position="39"/>
    </location>
</feature>
<dbReference type="InterPro" id="IPR057253">
    <property type="entry name" value="CoiA-like_N"/>
</dbReference>
<gene>
    <name evidence="4" type="ORF">DFR62_0496</name>
</gene>
<protein>
    <submittedName>
        <fullName evidence="4">Competence CoiA-like predicted nuclease</fullName>
    </submittedName>
</protein>
<feature type="transmembrane region" description="Helical" evidence="1">
    <location>
        <begin position="51"/>
        <end position="70"/>
    </location>
</feature>
<keyword evidence="1" id="KW-0472">Membrane</keyword>
<dbReference type="AlphaFoldDB" id="A0A497YKT0"/>
<evidence type="ECO:0000313" key="5">
    <source>
        <dbReference type="Proteomes" id="UP000280791"/>
    </source>
</evidence>
<name>A0A497YKT0_9BACL</name>
<proteinExistence type="predicted"/>
<evidence type="ECO:0000259" key="3">
    <source>
        <dbReference type="Pfam" id="PF25164"/>
    </source>
</evidence>
<keyword evidence="1" id="KW-1133">Transmembrane helix</keyword>
<dbReference type="EMBL" id="RCCP01000001">
    <property type="protein sequence ID" value="RLJ90352.1"/>
    <property type="molecule type" value="Genomic_DNA"/>
</dbReference>
<comment type="caution">
    <text evidence="4">The sequence shown here is derived from an EMBL/GenBank/DDBJ whole genome shotgun (WGS) entry which is preliminary data.</text>
</comment>
<reference evidence="4 5" key="1">
    <citation type="submission" date="2018-10" db="EMBL/GenBank/DDBJ databases">
        <title>Genomic Encyclopedia of Type Strains, Phase IV (KMG-IV): sequencing the most valuable type-strain genomes for metagenomic binning, comparative biology and taxonomic classification.</title>
        <authorList>
            <person name="Goeker M."/>
        </authorList>
    </citation>
    <scope>NUCLEOTIDE SEQUENCE [LARGE SCALE GENOMIC DNA]</scope>
    <source>
        <strain evidence="4 5">DSM 20549</strain>
    </source>
</reference>
<keyword evidence="5" id="KW-1185">Reference proteome</keyword>
<feature type="domain" description="Competence protein CoiA nuclease-like" evidence="2">
    <location>
        <begin position="120"/>
        <end position="264"/>
    </location>
</feature>
<dbReference type="Proteomes" id="UP000280791">
    <property type="component" value="Unassembled WGS sequence"/>
</dbReference>
<evidence type="ECO:0000256" key="1">
    <source>
        <dbReference type="SAM" id="Phobius"/>
    </source>
</evidence>
<keyword evidence="1" id="KW-0812">Transmembrane</keyword>
<evidence type="ECO:0000313" key="4">
    <source>
        <dbReference type="EMBL" id="RLJ90352.1"/>
    </source>
</evidence>
<dbReference type="RefSeq" id="WP_158290806.1">
    <property type="nucleotide sequence ID" value="NZ_QBEW01000040.1"/>
</dbReference>
<sequence length="412" mass="47245">MYCIISAKNLLLGGFFYAILCRGSCGRFLEAAVFFVLRIMALQRKLKKRRVIYILTALDNGYLFTLQAYHTRQELIQLRRDRTFLCPACESPVVLKVGTTKIPHFAHLQQFSCTPGGEPETPLHLLGKSRLSSFFYDNNIPVHVEHYLPAIKQRPDLLAEKSAIEFQCSTLAVEQVVKRSQGYAKMGLHAVWIRGIENVPAPGLGIFQIRTFERAMFRSTPLHPHLLQFNPNHSLFVYYSNLFYVQGNRWIGKASLLPMKEQVFPFAVPKKLTKAEYKQVISLMRIEKNKYIRSQLFAKNRMRNPFWRLSYELQLDKGDIPEIFGLPLAGGHLFLEHPLIWQMKAALIIESGKPVETLLADQLVKLAPSSIDKCKPLEVLSAYETLYRNGHSVCFSEVVDISYHLLAKAWEN</sequence>
<organism evidence="4 5">
    <name type="scientific">Planococcus citreus</name>
    <dbReference type="NCBI Taxonomy" id="1373"/>
    <lineage>
        <taxon>Bacteria</taxon>
        <taxon>Bacillati</taxon>
        <taxon>Bacillota</taxon>
        <taxon>Bacilli</taxon>
        <taxon>Bacillales</taxon>
        <taxon>Caryophanaceae</taxon>
        <taxon>Planococcus</taxon>
    </lineage>
</organism>
<dbReference type="InterPro" id="IPR010330">
    <property type="entry name" value="CoiA_nuc"/>
</dbReference>
<dbReference type="Pfam" id="PF25164">
    <property type="entry name" value="CoiA_N"/>
    <property type="match status" value="1"/>
</dbReference>
<feature type="domain" description="Competence protein CoiA-like N-terminal" evidence="3">
    <location>
        <begin position="70"/>
        <end position="114"/>
    </location>
</feature>
<accession>A0A497YKT0</accession>
<evidence type="ECO:0000259" key="2">
    <source>
        <dbReference type="Pfam" id="PF06054"/>
    </source>
</evidence>